<dbReference type="SMART" id="SM00220">
    <property type="entry name" value="S_TKc"/>
    <property type="match status" value="1"/>
</dbReference>
<dbReference type="InterPro" id="IPR015943">
    <property type="entry name" value="WD40/YVTN_repeat-like_dom_sf"/>
</dbReference>
<dbReference type="InterPro" id="IPR036322">
    <property type="entry name" value="WD40_repeat_dom_sf"/>
</dbReference>
<dbReference type="Gene3D" id="2.130.10.10">
    <property type="entry name" value="YVTN repeat-like/Quinoprotein amine dehydrogenase"/>
    <property type="match status" value="2"/>
</dbReference>
<dbReference type="AlphaFoldDB" id="A0A6A6QSV1"/>
<dbReference type="PANTHER" id="PTHR44167:SF24">
    <property type="entry name" value="SERINE_THREONINE-PROTEIN KINASE CHK2"/>
    <property type="match status" value="1"/>
</dbReference>
<feature type="region of interest" description="Disordered" evidence="4">
    <location>
        <begin position="375"/>
        <end position="483"/>
    </location>
</feature>
<dbReference type="SUPFAM" id="SSF50978">
    <property type="entry name" value="WD40 repeat-like"/>
    <property type="match status" value="1"/>
</dbReference>
<feature type="compositionally biased region" description="Polar residues" evidence="4">
    <location>
        <begin position="465"/>
        <end position="483"/>
    </location>
</feature>
<accession>A0A6A6QSV1</accession>
<dbReference type="InterPro" id="IPR000719">
    <property type="entry name" value="Prot_kinase_dom"/>
</dbReference>
<name>A0A6A6QSV1_9PEZI</name>
<dbReference type="InterPro" id="IPR019775">
    <property type="entry name" value="WD40_repeat_CS"/>
</dbReference>
<evidence type="ECO:0000256" key="4">
    <source>
        <dbReference type="SAM" id="MobiDB-lite"/>
    </source>
</evidence>
<dbReference type="PROSITE" id="PS50011">
    <property type="entry name" value="PROTEIN_KINASE_DOM"/>
    <property type="match status" value="1"/>
</dbReference>
<dbReference type="PROSITE" id="PS50294">
    <property type="entry name" value="WD_REPEATS_REGION"/>
    <property type="match status" value="1"/>
</dbReference>
<dbReference type="InterPro" id="IPR011009">
    <property type="entry name" value="Kinase-like_dom_sf"/>
</dbReference>
<dbReference type="GO" id="GO:0004674">
    <property type="term" value="F:protein serine/threonine kinase activity"/>
    <property type="evidence" value="ECO:0007669"/>
    <property type="project" value="TreeGrafter"/>
</dbReference>
<dbReference type="InterPro" id="IPR001680">
    <property type="entry name" value="WD40_rpt"/>
</dbReference>
<dbReference type="Pfam" id="PF00069">
    <property type="entry name" value="Pkinase"/>
    <property type="match status" value="1"/>
</dbReference>
<keyword evidence="7" id="KW-1185">Reference proteome</keyword>
<dbReference type="OrthoDB" id="10252171at2759"/>
<feature type="repeat" description="WD" evidence="3">
    <location>
        <begin position="637"/>
        <end position="678"/>
    </location>
</feature>
<evidence type="ECO:0000259" key="5">
    <source>
        <dbReference type="PROSITE" id="PS50011"/>
    </source>
</evidence>
<feature type="domain" description="Protein kinase" evidence="5">
    <location>
        <begin position="52"/>
        <end position="318"/>
    </location>
</feature>
<evidence type="ECO:0000313" key="7">
    <source>
        <dbReference type="Proteomes" id="UP000799750"/>
    </source>
</evidence>
<sequence length="841" mass="93167">MAASSGVHILDHAQEDLVLDSYLQTTVHEDRTIHSYVESSASRGRTTFQEHWKQASCLGLGGYGEVCLEECIEGRNSGAFRAVKKIRKVPQARIADFLGELKAVAKFSAPKYETYFVKSFGWYENANTVYIAMEYYPLGDLRCYLSRVRQIPLVEAQFLTRQILEGLQKMHENDFAHRDLKPANILIESQPPGVWLVKLADFGVSKRASNGNEPSTIKGTRSYLAPELFFARRYTDSYDHKAADLWALGEIAFQMLTGDYTFQDEDALRNYVQGVQEYPKEHLKVVTGGSGTALISSLMAVNPHLRTSAAVALRHPWMQLHSSNPFRGITQSTTPNVDVSLSARTRPLRGSDEATVREAFASWSGTSGARIIDPQTYSRITASPSTTFMPQPDRAVWTSKRPREGENNSPRNRSRPEAQGYSSPGNIGSQSTSSSSVSSAQTLHPPFPSEGIAATVYPSFGSGGRDTNQTQQPTTTVGFRPSDSSVFEEPWKLLRTLEVSTDSVGCVAFSADSKLLAIGCRDGWVRIVDPYSGASLRTLKSKRYNYPLIAVGWCSDDSKTVASASGYELTLWDVDAQKGKNILRPEYKKVLWPVRGTLPSPLNSPLIVLQYDGIMRHDGRATLIVVSYLGSKAAEWKVKHRRSVRYYVVSPDDKMIATVTRDSYIRVWDIPSKQRVYKWNIGANHKGPLALSPHGGGKLASAAEGSNVLKVWNSGDGKVIWTSSQNTTALAYSPDGTMLVSTAIDVAYSYAIRLWNAGSGVILHAFHGFTLYVPLFSPNSKFLVIYDRSKAELELWDTRTGGVLQKFKHTSMYASPVLAFSPDNKLLATVDRNLVNLWTVR</sequence>
<dbReference type="GO" id="GO:0005524">
    <property type="term" value="F:ATP binding"/>
    <property type="evidence" value="ECO:0007669"/>
    <property type="project" value="InterPro"/>
</dbReference>
<proteinExistence type="predicted"/>
<protein>
    <submittedName>
        <fullName evidence="6">Kinase-like protein</fullName>
    </submittedName>
</protein>
<dbReference type="GO" id="GO:0051598">
    <property type="term" value="P:meiotic recombination checkpoint signaling"/>
    <property type="evidence" value="ECO:0007669"/>
    <property type="project" value="TreeGrafter"/>
</dbReference>
<reference evidence="6" key="1">
    <citation type="journal article" date="2020" name="Stud. Mycol.">
        <title>101 Dothideomycetes genomes: a test case for predicting lifestyles and emergence of pathogens.</title>
        <authorList>
            <person name="Haridas S."/>
            <person name="Albert R."/>
            <person name="Binder M."/>
            <person name="Bloem J."/>
            <person name="Labutti K."/>
            <person name="Salamov A."/>
            <person name="Andreopoulos B."/>
            <person name="Baker S."/>
            <person name="Barry K."/>
            <person name="Bills G."/>
            <person name="Bluhm B."/>
            <person name="Cannon C."/>
            <person name="Castanera R."/>
            <person name="Culley D."/>
            <person name="Daum C."/>
            <person name="Ezra D."/>
            <person name="Gonzalez J."/>
            <person name="Henrissat B."/>
            <person name="Kuo A."/>
            <person name="Liang C."/>
            <person name="Lipzen A."/>
            <person name="Lutzoni F."/>
            <person name="Magnuson J."/>
            <person name="Mondo S."/>
            <person name="Nolan M."/>
            <person name="Ohm R."/>
            <person name="Pangilinan J."/>
            <person name="Park H.-J."/>
            <person name="Ramirez L."/>
            <person name="Alfaro M."/>
            <person name="Sun H."/>
            <person name="Tritt A."/>
            <person name="Yoshinaga Y."/>
            <person name="Zwiers L.-H."/>
            <person name="Turgeon B."/>
            <person name="Goodwin S."/>
            <person name="Spatafora J."/>
            <person name="Crous P."/>
            <person name="Grigoriev I."/>
        </authorList>
    </citation>
    <scope>NUCLEOTIDE SEQUENCE</scope>
    <source>
        <strain evidence="6">CBS 269.34</strain>
    </source>
</reference>
<dbReference type="GO" id="GO:0005737">
    <property type="term" value="C:cytoplasm"/>
    <property type="evidence" value="ECO:0007669"/>
    <property type="project" value="TreeGrafter"/>
</dbReference>
<feature type="compositionally biased region" description="Polar residues" evidence="4">
    <location>
        <begin position="375"/>
        <end position="389"/>
    </location>
</feature>
<dbReference type="Pfam" id="PF00400">
    <property type="entry name" value="WD40"/>
    <property type="match status" value="2"/>
</dbReference>
<dbReference type="Gene3D" id="1.10.510.10">
    <property type="entry name" value="Transferase(Phosphotransferase) domain 1"/>
    <property type="match status" value="1"/>
</dbReference>
<organism evidence="6 7">
    <name type="scientific">Lophium mytilinum</name>
    <dbReference type="NCBI Taxonomy" id="390894"/>
    <lineage>
        <taxon>Eukaryota</taxon>
        <taxon>Fungi</taxon>
        <taxon>Dikarya</taxon>
        <taxon>Ascomycota</taxon>
        <taxon>Pezizomycotina</taxon>
        <taxon>Dothideomycetes</taxon>
        <taxon>Pleosporomycetidae</taxon>
        <taxon>Mytilinidiales</taxon>
        <taxon>Mytilinidiaceae</taxon>
        <taxon>Lophium</taxon>
    </lineage>
</organism>
<feature type="compositionally biased region" description="Low complexity" evidence="4">
    <location>
        <begin position="422"/>
        <end position="439"/>
    </location>
</feature>
<dbReference type="PANTHER" id="PTHR44167">
    <property type="entry name" value="OVARIAN-SPECIFIC SERINE/THREONINE-PROTEIN KINASE LOK-RELATED"/>
    <property type="match status" value="1"/>
</dbReference>
<gene>
    <name evidence="6" type="ORF">BU16DRAFT_486983</name>
</gene>
<dbReference type="SMART" id="SM00320">
    <property type="entry name" value="WD40"/>
    <property type="match status" value="6"/>
</dbReference>
<evidence type="ECO:0000313" key="6">
    <source>
        <dbReference type="EMBL" id="KAF2495491.1"/>
    </source>
</evidence>
<dbReference type="GO" id="GO:0005634">
    <property type="term" value="C:nucleus"/>
    <property type="evidence" value="ECO:0007669"/>
    <property type="project" value="TreeGrafter"/>
</dbReference>
<keyword evidence="6" id="KW-0418">Kinase</keyword>
<dbReference type="Proteomes" id="UP000799750">
    <property type="component" value="Unassembled WGS sequence"/>
</dbReference>
<dbReference type="PROSITE" id="PS00108">
    <property type="entry name" value="PROTEIN_KINASE_ST"/>
    <property type="match status" value="1"/>
</dbReference>
<keyword evidence="2" id="KW-0677">Repeat</keyword>
<evidence type="ECO:0000256" key="2">
    <source>
        <dbReference type="ARBA" id="ARBA00022737"/>
    </source>
</evidence>
<keyword evidence="6" id="KW-0808">Transferase</keyword>
<evidence type="ECO:0000256" key="1">
    <source>
        <dbReference type="ARBA" id="ARBA00022574"/>
    </source>
</evidence>
<dbReference type="PROSITE" id="PS50082">
    <property type="entry name" value="WD_REPEATS_2"/>
    <property type="match status" value="1"/>
</dbReference>
<dbReference type="EMBL" id="MU004189">
    <property type="protein sequence ID" value="KAF2495491.1"/>
    <property type="molecule type" value="Genomic_DNA"/>
</dbReference>
<dbReference type="InterPro" id="IPR008271">
    <property type="entry name" value="Ser/Thr_kinase_AS"/>
</dbReference>
<dbReference type="SUPFAM" id="SSF56112">
    <property type="entry name" value="Protein kinase-like (PK-like)"/>
    <property type="match status" value="1"/>
</dbReference>
<keyword evidence="1 3" id="KW-0853">WD repeat</keyword>
<evidence type="ECO:0000256" key="3">
    <source>
        <dbReference type="PROSITE-ProRule" id="PRU00221"/>
    </source>
</evidence>
<dbReference type="PROSITE" id="PS00678">
    <property type="entry name" value="WD_REPEATS_1"/>
    <property type="match status" value="1"/>
</dbReference>